<accession>A0ABV7LD78</accession>
<sequence>MSSQDAGAGAGAQPAAALVKDGAVIADAWVRAADDAPLPTDAPVLVGKARFLAEAAELRGRNAPVGLVLRNTESLDGLEGDLNRFALIVLEFPAFADGRAYSQARLLRERNGYRGALRAEGDVLWDQIPLMKRCGFDEFLIRDPRVARALVEGRIRDVPVHYQPAARDDVELQPPGARPWLRLDG</sequence>
<dbReference type="RefSeq" id="WP_376829955.1">
    <property type="nucleotide sequence ID" value="NZ_JBHLWR010000006.1"/>
</dbReference>
<gene>
    <name evidence="1" type="ORF">ACFOEX_02205</name>
</gene>
<protein>
    <submittedName>
        <fullName evidence="1">DUF934 domain-containing protein</fullName>
    </submittedName>
</protein>
<proteinExistence type="predicted"/>
<organism evidence="1 2">
    <name type="scientific">Camelimonas abortus</name>
    <dbReference type="NCBI Taxonomy" id="1017184"/>
    <lineage>
        <taxon>Bacteria</taxon>
        <taxon>Pseudomonadati</taxon>
        <taxon>Pseudomonadota</taxon>
        <taxon>Alphaproteobacteria</taxon>
        <taxon>Hyphomicrobiales</taxon>
        <taxon>Chelatococcaceae</taxon>
        <taxon>Camelimonas</taxon>
    </lineage>
</organism>
<evidence type="ECO:0000313" key="1">
    <source>
        <dbReference type="EMBL" id="MFC3265173.1"/>
    </source>
</evidence>
<keyword evidence="2" id="KW-1185">Reference proteome</keyword>
<dbReference type="InterPro" id="IPR008318">
    <property type="entry name" value="UCP030820"/>
</dbReference>
<dbReference type="EMBL" id="JBHRUV010000013">
    <property type="protein sequence ID" value="MFC3265173.1"/>
    <property type="molecule type" value="Genomic_DNA"/>
</dbReference>
<dbReference type="PIRSF" id="PIRSF030820">
    <property type="entry name" value="UCP030820"/>
    <property type="match status" value="1"/>
</dbReference>
<name>A0ABV7LD78_9HYPH</name>
<dbReference type="Pfam" id="PF06073">
    <property type="entry name" value="DUF934"/>
    <property type="match status" value="1"/>
</dbReference>
<reference evidence="2" key="1">
    <citation type="journal article" date="2019" name="Int. J. Syst. Evol. Microbiol.">
        <title>The Global Catalogue of Microorganisms (GCM) 10K type strain sequencing project: providing services to taxonomists for standard genome sequencing and annotation.</title>
        <authorList>
            <consortium name="The Broad Institute Genomics Platform"/>
            <consortium name="The Broad Institute Genome Sequencing Center for Infectious Disease"/>
            <person name="Wu L."/>
            <person name="Ma J."/>
        </authorList>
    </citation>
    <scope>NUCLEOTIDE SEQUENCE [LARGE SCALE GENOMIC DNA]</scope>
    <source>
        <strain evidence="2">CCM 7941</strain>
    </source>
</reference>
<comment type="caution">
    <text evidence="1">The sequence shown here is derived from an EMBL/GenBank/DDBJ whole genome shotgun (WGS) entry which is preliminary data.</text>
</comment>
<dbReference type="Proteomes" id="UP001595536">
    <property type="component" value="Unassembled WGS sequence"/>
</dbReference>
<evidence type="ECO:0000313" key="2">
    <source>
        <dbReference type="Proteomes" id="UP001595536"/>
    </source>
</evidence>